<accession>A0A7X1Z9P4</accession>
<evidence type="ECO:0000259" key="3">
    <source>
        <dbReference type="Pfam" id="PF00582"/>
    </source>
</evidence>
<evidence type="ECO:0000256" key="2">
    <source>
        <dbReference type="PIRNR" id="PIRNR006276"/>
    </source>
</evidence>
<dbReference type="InterPro" id="IPR014729">
    <property type="entry name" value="Rossmann-like_a/b/a_fold"/>
</dbReference>
<comment type="similarity">
    <text evidence="1 2">Belongs to the universal stress protein A family.</text>
</comment>
<feature type="domain" description="UspA" evidence="3">
    <location>
        <begin position="6"/>
        <end position="144"/>
    </location>
</feature>
<dbReference type="Proteomes" id="UP000439550">
    <property type="component" value="Unassembled WGS sequence"/>
</dbReference>
<dbReference type="PRINTS" id="PR01438">
    <property type="entry name" value="UNVRSLSTRESS"/>
</dbReference>
<evidence type="ECO:0000256" key="1">
    <source>
        <dbReference type="ARBA" id="ARBA00008791"/>
    </source>
</evidence>
<dbReference type="PANTHER" id="PTHR46268">
    <property type="entry name" value="STRESS RESPONSE PROTEIN NHAX"/>
    <property type="match status" value="1"/>
</dbReference>
<dbReference type="OrthoDB" id="9789668at2"/>
<comment type="subcellular location">
    <subcellularLocation>
        <location evidence="2">Cytoplasm</location>
    </subcellularLocation>
</comment>
<dbReference type="InterPro" id="IPR006016">
    <property type="entry name" value="UspA"/>
</dbReference>
<dbReference type="Pfam" id="PF00582">
    <property type="entry name" value="Usp"/>
    <property type="match status" value="1"/>
</dbReference>
<dbReference type="RefSeq" id="WP_153496024.1">
    <property type="nucleotide sequence ID" value="NZ_CAXYUY010000025.1"/>
</dbReference>
<dbReference type="PANTHER" id="PTHR46268:SF6">
    <property type="entry name" value="UNIVERSAL STRESS PROTEIN UP12"/>
    <property type="match status" value="1"/>
</dbReference>
<dbReference type="AlphaFoldDB" id="A0A7X1Z9P4"/>
<organism evidence="4 5">
    <name type="scientific">Lactococcus hircilactis</name>
    <dbReference type="NCBI Taxonomy" id="1494462"/>
    <lineage>
        <taxon>Bacteria</taxon>
        <taxon>Bacillati</taxon>
        <taxon>Bacillota</taxon>
        <taxon>Bacilli</taxon>
        <taxon>Lactobacillales</taxon>
        <taxon>Streptococcaceae</taxon>
        <taxon>Lactococcus</taxon>
    </lineage>
</organism>
<dbReference type="SUPFAM" id="SSF52402">
    <property type="entry name" value="Adenine nucleotide alpha hydrolases-like"/>
    <property type="match status" value="1"/>
</dbReference>
<gene>
    <name evidence="4" type="ORF">GHI93_05255</name>
</gene>
<name>A0A7X1Z9P4_9LACT</name>
<comment type="caution">
    <text evidence="4">The sequence shown here is derived from an EMBL/GenBank/DDBJ whole genome shotgun (WGS) entry which is preliminary data.</text>
</comment>
<dbReference type="Gene3D" id="3.40.50.620">
    <property type="entry name" value="HUPs"/>
    <property type="match status" value="1"/>
</dbReference>
<dbReference type="CDD" id="cd00293">
    <property type="entry name" value="USP-like"/>
    <property type="match status" value="1"/>
</dbReference>
<dbReference type="InterPro" id="IPR006015">
    <property type="entry name" value="Universal_stress_UspA"/>
</dbReference>
<evidence type="ECO:0000313" key="4">
    <source>
        <dbReference type="EMBL" id="MQW39346.1"/>
    </source>
</evidence>
<dbReference type="GO" id="GO:0005737">
    <property type="term" value="C:cytoplasm"/>
    <property type="evidence" value="ECO:0007669"/>
    <property type="project" value="UniProtKB-SubCell"/>
</dbReference>
<keyword evidence="2" id="KW-0963">Cytoplasm</keyword>
<dbReference type="PIRSF" id="PIRSF006276">
    <property type="entry name" value="UspA"/>
    <property type="match status" value="1"/>
</dbReference>
<reference evidence="4 5" key="1">
    <citation type="submission" date="2019-10" db="EMBL/GenBank/DDBJ databases">
        <authorList>
            <person name="Dong K."/>
        </authorList>
    </citation>
    <scope>NUCLEOTIDE SEQUENCE [LARGE SCALE GENOMIC DNA]</scope>
    <source>
        <strain evidence="4 5">DSM 28960</strain>
    </source>
</reference>
<evidence type="ECO:0000313" key="5">
    <source>
        <dbReference type="Proteomes" id="UP000439550"/>
    </source>
</evidence>
<sequence length="144" mass="15635">MKNKSQRILVGLDGSVESLKALDKAIELAYSNQAELVIAHIIDLRSFSTAASLDPEWADAHQQGAEKFLNDFAQEAKDAGIHSVKTVLEMGAPKVLLSTTIPQKEAIDLIVIGATGMSRLERILMGSVSQYIIGHSLCDVYVVR</sequence>
<dbReference type="EMBL" id="WITJ01000006">
    <property type="protein sequence ID" value="MQW39346.1"/>
    <property type="molecule type" value="Genomic_DNA"/>
</dbReference>
<keyword evidence="5" id="KW-1185">Reference proteome</keyword>
<proteinExistence type="inferred from homology"/>
<protein>
    <recommendedName>
        <fullName evidence="2">Universal stress protein</fullName>
    </recommendedName>
</protein>